<gene>
    <name evidence="2" type="ORF">Sam46_gp34</name>
</gene>
<sequence>MGIVKKVVYGFAGLVVAGVVIGAATGTEEAKPVQKVAEIKTEAPAAKETPKAKDGATKANYDKAIQGDSLTGEGGSTIEEVKALMGKEPTFDSVTEVSGMKIVSMTFNGYEAGEVLTFTFTNGKLSMKAYSKI</sequence>
<dbReference type="EMBL" id="MN604698">
    <property type="protein sequence ID" value="QIQ61235.1"/>
    <property type="molecule type" value="Genomic_DNA"/>
</dbReference>
<protein>
    <recommendedName>
        <fullName evidence="4">Beta-lactamase inhibitor (BLIP)</fullName>
    </recommendedName>
</protein>
<proteinExistence type="predicted"/>
<dbReference type="Proteomes" id="UP000502921">
    <property type="component" value="Segment"/>
</dbReference>
<reference evidence="2 3" key="1">
    <citation type="submission" date="2019-10" db="EMBL/GenBank/DDBJ databases">
        <authorList>
            <person name="Piligrimova E."/>
            <person name="Kazantseva O."/>
            <person name="Shadrin A."/>
            <person name="Zagorodny V."/>
        </authorList>
    </citation>
    <scope>NUCLEOTIDE SEQUENCE [LARGE SCALE GENOMIC DNA]</scope>
</reference>
<accession>A0A6G9L6P4</accession>
<dbReference type="InterPro" id="IPR037873">
    <property type="entry name" value="BamE-like"/>
</dbReference>
<evidence type="ECO:0000256" key="1">
    <source>
        <dbReference type="ARBA" id="ARBA00022729"/>
    </source>
</evidence>
<dbReference type="Gene3D" id="3.30.1450.10">
    <property type="match status" value="1"/>
</dbReference>
<keyword evidence="1" id="KW-0732">Signal</keyword>
<keyword evidence="3" id="KW-1185">Reference proteome</keyword>
<evidence type="ECO:0008006" key="4">
    <source>
        <dbReference type="Google" id="ProtNLM"/>
    </source>
</evidence>
<evidence type="ECO:0000313" key="2">
    <source>
        <dbReference type="EMBL" id="QIQ61235.1"/>
    </source>
</evidence>
<evidence type="ECO:0000313" key="3">
    <source>
        <dbReference type="Proteomes" id="UP000502921"/>
    </source>
</evidence>
<name>A0A6G9L6P4_9CAUD</name>
<organism evidence="2 3">
    <name type="scientific">Bacillus phage vB_BcM_Sam46</name>
    <dbReference type="NCBI Taxonomy" id="2719179"/>
    <lineage>
        <taxon>Viruses</taxon>
        <taxon>Duplodnaviria</taxon>
        <taxon>Heunggongvirae</taxon>
        <taxon>Uroviricota</taxon>
        <taxon>Caudoviricetes</taxon>
        <taxon>Samaravirus</taxon>
        <taxon>Samaravirus sam46</taxon>
    </lineage>
</organism>